<dbReference type="RefSeq" id="WP_314511330.1">
    <property type="nucleotide sequence ID" value="NZ_JASJOU010000004.1"/>
</dbReference>
<evidence type="ECO:0000313" key="2">
    <source>
        <dbReference type="EMBL" id="MDJ1501728.1"/>
    </source>
</evidence>
<reference evidence="2" key="1">
    <citation type="submission" date="2023-05" db="EMBL/GenBank/DDBJ databases">
        <authorList>
            <person name="Zhang X."/>
        </authorList>
    </citation>
    <scope>NUCLEOTIDE SEQUENCE</scope>
    <source>
        <strain evidence="2">BD1B2-1</strain>
    </source>
</reference>
<dbReference type="Proteomes" id="UP001232063">
    <property type="component" value="Unassembled WGS sequence"/>
</dbReference>
<accession>A0AAE3R6K6</accession>
<feature type="chain" id="PRO_5042020047" evidence="1">
    <location>
        <begin position="25"/>
        <end position="195"/>
    </location>
</feature>
<dbReference type="EMBL" id="JASJOU010000004">
    <property type="protein sequence ID" value="MDJ1501728.1"/>
    <property type="molecule type" value="Genomic_DNA"/>
</dbReference>
<organism evidence="2 3">
    <name type="scientific">Xanthocytophaga agilis</name>
    <dbReference type="NCBI Taxonomy" id="3048010"/>
    <lineage>
        <taxon>Bacteria</taxon>
        <taxon>Pseudomonadati</taxon>
        <taxon>Bacteroidota</taxon>
        <taxon>Cytophagia</taxon>
        <taxon>Cytophagales</taxon>
        <taxon>Rhodocytophagaceae</taxon>
        <taxon>Xanthocytophaga</taxon>
    </lineage>
</organism>
<keyword evidence="1" id="KW-0732">Signal</keyword>
<comment type="caution">
    <text evidence="2">The sequence shown here is derived from an EMBL/GenBank/DDBJ whole genome shotgun (WGS) entry which is preliminary data.</text>
</comment>
<evidence type="ECO:0000256" key="1">
    <source>
        <dbReference type="SAM" id="SignalP"/>
    </source>
</evidence>
<proteinExistence type="predicted"/>
<keyword evidence="3" id="KW-1185">Reference proteome</keyword>
<protein>
    <submittedName>
        <fullName evidence="2">Uncharacterized protein</fullName>
    </submittedName>
</protein>
<feature type="signal peptide" evidence="1">
    <location>
        <begin position="1"/>
        <end position="24"/>
    </location>
</feature>
<dbReference type="AlphaFoldDB" id="A0AAE3R6K6"/>
<name>A0AAE3R6K6_9BACT</name>
<evidence type="ECO:0000313" key="3">
    <source>
        <dbReference type="Proteomes" id="UP001232063"/>
    </source>
</evidence>
<gene>
    <name evidence="2" type="ORF">QNI22_13765</name>
</gene>
<sequence length="195" mass="22397">MKNHRVITWILSLLLVMDVCLLNAQCPSTMPSAGPKEATTVPFQEKEVITVPFQELEIPFIPSDSCLTGNIMIHVLDQDLKYYSGYEFILEQKDFLTKQWTLFKSYQVCVNYNEGKEDILIIIPDLPNGYYRARAQCSRTGIIGWVPIIMNQTVQDNSELLKQYTLQIPQVQHWLEDVSQDATNQVIANTVIKKK</sequence>